<feature type="domain" description="Large ribosomal subunit protein bL12 C-terminal" evidence="4">
    <location>
        <begin position="65"/>
        <end position="134"/>
    </location>
</feature>
<dbReference type="AlphaFoldDB" id="A0A9N9IB86"/>
<protein>
    <submittedName>
        <fullName evidence="6">1148_t:CDS:1</fullName>
    </submittedName>
</protein>
<sequence length="134" mass="14673">MSEIKNNKKVNEIIEGISSLSLGEVSELVDSIKEKFNIQETAIVQAAAVTQEGEKTEEKGGNVTLHVSEVGAQPIKVYGEVKEVVNSAGGEQINIVKAKQMIDQKKPILENIPKAKAEEYKKRLEDKGAKVEIK</sequence>
<reference evidence="6" key="1">
    <citation type="submission" date="2021-06" db="EMBL/GenBank/DDBJ databases">
        <authorList>
            <person name="Kallberg Y."/>
            <person name="Tangrot J."/>
            <person name="Rosling A."/>
        </authorList>
    </citation>
    <scope>NUCLEOTIDE SEQUENCE</scope>
    <source>
        <strain evidence="6">FL130A</strain>
    </source>
</reference>
<feature type="domain" description="Large ribosomal subunit protein bL12 oligomerization" evidence="5">
    <location>
        <begin position="9"/>
        <end position="49"/>
    </location>
</feature>
<evidence type="ECO:0000256" key="1">
    <source>
        <dbReference type="ARBA" id="ARBA00007197"/>
    </source>
</evidence>
<dbReference type="SUPFAM" id="SSF48300">
    <property type="entry name" value="Ribosomal protein L7/12, oligomerisation (N-terminal) domain"/>
    <property type="match status" value="1"/>
</dbReference>
<evidence type="ECO:0000256" key="3">
    <source>
        <dbReference type="ARBA" id="ARBA00023274"/>
    </source>
</evidence>
<evidence type="ECO:0000259" key="4">
    <source>
        <dbReference type="Pfam" id="PF00542"/>
    </source>
</evidence>
<dbReference type="EMBL" id="CAJVPS010029298">
    <property type="protein sequence ID" value="CAG8728442.1"/>
    <property type="molecule type" value="Genomic_DNA"/>
</dbReference>
<evidence type="ECO:0000313" key="7">
    <source>
        <dbReference type="Proteomes" id="UP000789508"/>
    </source>
</evidence>
<dbReference type="InterPro" id="IPR013823">
    <property type="entry name" value="Ribosomal_bL12_C"/>
</dbReference>
<comment type="caution">
    <text evidence="6">The sequence shown here is derived from an EMBL/GenBank/DDBJ whole genome shotgun (WGS) entry which is preliminary data.</text>
</comment>
<dbReference type="Pfam" id="PF00542">
    <property type="entry name" value="Ribosomal_L12"/>
    <property type="match status" value="1"/>
</dbReference>
<evidence type="ECO:0000256" key="2">
    <source>
        <dbReference type="ARBA" id="ARBA00022980"/>
    </source>
</evidence>
<dbReference type="InterPro" id="IPR008932">
    <property type="entry name" value="Ribosomal_bL12_oligo"/>
</dbReference>
<dbReference type="Proteomes" id="UP000789508">
    <property type="component" value="Unassembled WGS sequence"/>
</dbReference>
<keyword evidence="3" id="KW-0687">Ribonucleoprotein</keyword>
<accession>A0A9N9IB86</accession>
<evidence type="ECO:0000313" key="6">
    <source>
        <dbReference type="EMBL" id="CAG8728442.1"/>
    </source>
</evidence>
<evidence type="ECO:0000259" key="5">
    <source>
        <dbReference type="Pfam" id="PF16320"/>
    </source>
</evidence>
<dbReference type="Gene3D" id="1.20.5.710">
    <property type="entry name" value="Single helix bin"/>
    <property type="match status" value="1"/>
</dbReference>
<dbReference type="Gene3D" id="3.30.1390.10">
    <property type="match status" value="1"/>
</dbReference>
<dbReference type="GO" id="GO:0006412">
    <property type="term" value="P:translation"/>
    <property type="evidence" value="ECO:0007669"/>
    <property type="project" value="InterPro"/>
</dbReference>
<dbReference type="InterPro" id="IPR014719">
    <property type="entry name" value="Ribosomal_bL12_C/ClpS-like"/>
</dbReference>
<organism evidence="6 7">
    <name type="scientific">Ambispora leptoticha</name>
    <dbReference type="NCBI Taxonomy" id="144679"/>
    <lineage>
        <taxon>Eukaryota</taxon>
        <taxon>Fungi</taxon>
        <taxon>Fungi incertae sedis</taxon>
        <taxon>Mucoromycota</taxon>
        <taxon>Glomeromycotina</taxon>
        <taxon>Glomeromycetes</taxon>
        <taxon>Archaeosporales</taxon>
        <taxon>Ambisporaceae</taxon>
        <taxon>Ambispora</taxon>
    </lineage>
</organism>
<dbReference type="OrthoDB" id="2440994at2759"/>
<keyword evidence="2" id="KW-0689">Ribosomal protein</keyword>
<dbReference type="GO" id="GO:0003735">
    <property type="term" value="F:structural constituent of ribosome"/>
    <property type="evidence" value="ECO:0007669"/>
    <property type="project" value="InterPro"/>
</dbReference>
<comment type="similarity">
    <text evidence="1">Belongs to the bacterial ribosomal protein bL12 family.</text>
</comment>
<dbReference type="GO" id="GO:1990904">
    <property type="term" value="C:ribonucleoprotein complex"/>
    <property type="evidence" value="ECO:0007669"/>
    <property type="project" value="UniProtKB-KW"/>
</dbReference>
<proteinExistence type="inferred from homology"/>
<dbReference type="SUPFAM" id="SSF54736">
    <property type="entry name" value="ClpS-like"/>
    <property type="match status" value="1"/>
</dbReference>
<dbReference type="Pfam" id="PF16320">
    <property type="entry name" value="Ribosomal_L12_N"/>
    <property type="match status" value="1"/>
</dbReference>
<name>A0A9N9IB86_9GLOM</name>
<keyword evidence="7" id="KW-1185">Reference proteome</keyword>
<dbReference type="InterPro" id="IPR036235">
    <property type="entry name" value="Ribosomal_bL12_oligo_N_sf"/>
</dbReference>
<dbReference type="GO" id="GO:0005840">
    <property type="term" value="C:ribosome"/>
    <property type="evidence" value="ECO:0007669"/>
    <property type="project" value="UniProtKB-KW"/>
</dbReference>
<gene>
    <name evidence="6" type="ORF">ALEPTO_LOCUS12525</name>
</gene>